<evidence type="ECO:0000313" key="3">
    <source>
        <dbReference type="EMBL" id="KZM25306.1"/>
    </source>
</evidence>
<protein>
    <submittedName>
        <fullName evidence="3">Hydrolase</fullName>
    </submittedName>
</protein>
<feature type="compositionally biased region" description="Basic and acidic residues" evidence="1">
    <location>
        <begin position="11"/>
        <end position="33"/>
    </location>
</feature>
<evidence type="ECO:0000259" key="2">
    <source>
        <dbReference type="Pfam" id="PF01738"/>
    </source>
</evidence>
<dbReference type="Pfam" id="PF01738">
    <property type="entry name" value="DLH"/>
    <property type="match status" value="1"/>
</dbReference>
<feature type="domain" description="Dienelactone hydrolase" evidence="2">
    <location>
        <begin position="82"/>
        <end position="340"/>
    </location>
</feature>
<evidence type="ECO:0000313" key="4">
    <source>
        <dbReference type="Proteomes" id="UP000076837"/>
    </source>
</evidence>
<keyword evidence="3" id="KW-0378">Hydrolase</keyword>
<sequence>MADSEIATRAPESDAQEKSVEKSADQSSERPEGAEQSVFPGDTPAQTGPTMGEHCTTDRPTPAGEVPTGELTTLGGVECYITKPSDYPHAPSKLLLLLTGGTGVKSTNNQLQADKYASEGYLVVMPDQFGGEPATSTVSMEEVTEKTSWLDTIKLRAAEGIKAFTIDMWLARHTPEKVLPILHKVVEGAKEEFADAVANGGGVYGVGYCFGAKYILMLAGELPETVGWGQAASGDEEQGTVKKAPVLKAGAVAHGTMVSKEDLDAVRSPVYIAAVKDDPLFSEDEVLTPGRRALETNHVEHEVQIFDGVPHGFAVYGDYEDPKIKHEQSQAFGQMLSWIQGH</sequence>
<dbReference type="GO" id="GO:0016787">
    <property type="term" value="F:hydrolase activity"/>
    <property type="evidence" value="ECO:0007669"/>
    <property type="project" value="UniProtKB-KW"/>
</dbReference>
<comment type="caution">
    <text evidence="3">The sequence shown here is derived from an EMBL/GenBank/DDBJ whole genome shotgun (WGS) entry which is preliminary data.</text>
</comment>
<organism evidence="3 4">
    <name type="scientific">Didymella rabiei</name>
    <name type="common">Chickpea ascochyta blight fungus</name>
    <name type="synonym">Mycosphaerella rabiei</name>
    <dbReference type="NCBI Taxonomy" id="5454"/>
    <lineage>
        <taxon>Eukaryota</taxon>
        <taxon>Fungi</taxon>
        <taxon>Dikarya</taxon>
        <taxon>Ascomycota</taxon>
        <taxon>Pezizomycotina</taxon>
        <taxon>Dothideomycetes</taxon>
        <taxon>Pleosporomycetidae</taxon>
        <taxon>Pleosporales</taxon>
        <taxon>Pleosporineae</taxon>
        <taxon>Didymellaceae</taxon>
        <taxon>Ascochyta</taxon>
    </lineage>
</organism>
<gene>
    <name evidence="3" type="ORF">ST47_g3492</name>
</gene>
<dbReference type="EMBL" id="JYNV01000129">
    <property type="protein sequence ID" value="KZM25306.1"/>
    <property type="molecule type" value="Genomic_DNA"/>
</dbReference>
<dbReference type="OrthoDB" id="1393670at2759"/>
<dbReference type="STRING" id="5454.A0A163HIJ9"/>
<name>A0A163HIJ9_DIDRA</name>
<evidence type="ECO:0000256" key="1">
    <source>
        <dbReference type="SAM" id="MobiDB-lite"/>
    </source>
</evidence>
<dbReference type="Gene3D" id="3.40.50.1820">
    <property type="entry name" value="alpha/beta hydrolase"/>
    <property type="match status" value="1"/>
</dbReference>
<feature type="region of interest" description="Disordered" evidence="1">
    <location>
        <begin position="1"/>
        <end position="69"/>
    </location>
</feature>
<dbReference type="PANTHER" id="PTHR17630">
    <property type="entry name" value="DIENELACTONE HYDROLASE"/>
    <property type="match status" value="1"/>
</dbReference>
<keyword evidence="4" id="KW-1185">Reference proteome</keyword>
<dbReference type="InterPro" id="IPR029058">
    <property type="entry name" value="AB_hydrolase_fold"/>
</dbReference>
<dbReference type="PANTHER" id="PTHR17630:SF80">
    <property type="entry name" value="DIENELACTONE HYDROLASE DOMAIN-CONTAINING PROTEIN"/>
    <property type="match status" value="1"/>
</dbReference>
<dbReference type="InterPro" id="IPR002925">
    <property type="entry name" value="Dienelactn_hydro"/>
</dbReference>
<dbReference type="AlphaFoldDB" id="A0A163HIJ9"/>
<dbReference type="Proteomes" id="UP000076837">
    <property type="component" value="Unassembled WGS sequence"/>
</dbReference>
<proteinExistence type="predicted"/>
<accession>A0A163HIJ9</accession>
<dbReference type="SUPFAM" id="SSF53474">
    <property type="entry name" value="alpha/beta-Hydrolases"/>
    <property type="match status" value="1"/>
</dbReference>
<reference evidence="3 4" key="1">
    <citation type="journal article" date="2016" name="Sci. Rep.">
        <title>Draft genome sequencing and secretome analysis of fungal phytopathogen Ascochyta rabiei provides insight into the necrotrophic effector repertoire.</title>
        <authorList>
            <person name="Verma S."/>
            <person name="Gazara R.K."/>
            <person name="Nizam S."/>
            <person name="Parween S."/>
            <person name="Chattopadhyay D."/>
            <person name="Verma P.K."/>
        </authorList>
    </citation>
    <scope>NUCLEOTIDE SEQUENCE [LARGE SCALE GENOMIC DNA]</scope>
    <source>
        <strain evidence="3 4">ArDII</strain>
    </source>
</reference>